<gene>
    <name evidence="1" type="ORF">B0H99_102287</name>
</gene>
<accession>A0A2P8H5X1</accession>
<keyword evidence="2" id="KW-1185">Reference proteome</keyword>
<sequence>MGVNFSKRKHLAGQGVKSIHLRHSINAIIAIFDHNQRQFLVLELFRGCPDVIEYTADYLLTDSLIWNSAIRDFP</sequence>
<protein>
    <submittedName>
        <fullName evidence="1">Uncharacterized protein</fullName>
    </submittedName>
</protein>
<proteinExistence type="predicted"/>
<organism evidence="1 2">
    <name type="scientific">Planomicrobium soli</name>
    <dbReference type="NCBI Taxonomy" id="1176648"/>
    <lineage>
        <taxon>Bacteria</taxon>
        <taxon>Bacillati</taxon>
        <taxon>Bacillota</taxon>
        <taxon>Bacilli</taxon>
        <taxon>Bacillales</taxon>
        <taxon>Caryophanaceae</taxon>
        <taxon>Planomicrobium</taxon>
    </lineage>
</organism>
<evidence type="ECO:0000313" key="1">
    <source>
        <dbReference type="EMBL" id="PSL41603.1"/>
    </source>
</evidence>
<name>A0A2P8H5X1_9BACL</name>
<dbReference type="AlphaFoldDB" id="A0A2P8H5X1"/>
<dbReference type="Proteomes" id="UP000242682">
    <property type="component" value="Unassembled WGS sequence"/>
</dbReference>
<evidence type="ECO:0000313" key="2">
    <source>
        <dbReference type="Proteomes" id="UP000242682"/>
    </source>
</evidence>
<reference evidence="1 2" key="1">
    <citation type="submission" date="2018-03" db="EMBL/GenBank/DDBJ databases">
        <title>Genomic Encyclopedia of Type Strains, Phase III (KMG-III): the genomes of soil and plant-associated and newly described type strains.</title>
        <authorList>
            <person name="Whitman W."/>
        </authorList>
    </citation>
    <scope>NUCLEOTIDE SEQUENCE [LARGE SCALE GENOMIC DNA]</scope>
    <source>
        <strain evidence="1 2">CGMCC 1.12259</strain>
    </source>
</reference>
<comment type="caution">
    <text evidence="1">The sequence shown here is derived from an EMBL/GenBank/DDBJ whole genome shotgun (WGS) entry which is preliminary data.</text>
</comment>
<dbReference type="EMBL" id="PYAT01000002">
    <property type="protein sequence ID" value="PSL41603.1"/>
    <property type="molecule type" value="Genomic_DNA"/>
</dbReference>